<keyword evidence="2" id="KW-1185">Reference proteome</keyword>
<evidence type="ECO:0000313" key="2">
    <source>
        <dbReference type="Proteomes" id="UP000422108"/>
    </source>
</evidence>
<dbReference type="Proteomes" id="UP000422108">
    <property type="component" value="Chromosome"/>
</dbReference>
<sequence>MKQRVRNQLLLFSNGWRQMPVMGFDKLASALLYVRGIISDKIRSVDCNMRGIK</sequence>
<name>A0A5K8AJ60_9BACT</name>
<accession>A0A5K8AJ60</accession>
<dbReference type="EMBL" id="AP021879">
    <property type="protein sequence ID" value="BBO92735.1"/>
    <property type="molecule type" value="Genomic_DNA"/>
</dbReference>
<proteinExistence type="predicted"/>
<dbReference type="AlphaFoldDB" id="A0A5K8AJ60"/>
<gene>
    <name evidence="1" type="ORF">DSCOOX_59150</name>
</gene>
<organism evidence="1 2">
    <name type="scientific">Desulfosarcina ovata subsp. ovata</name>
    <dbReference type="NCBI Taxonomy" id="2752305"/>
    <lineage>
        <taxon>Bacteria</taxon>
        <taxon>Pseudomonadati</taxon>
        <taxon>Thermodesulfobacteriota</taxon>
        <taxon>Desulfobacteria</taxon>
        <taxon>Desulfobacterales</taxon>
        <taxon>Desulfosarcinaceae</taxon>
        <taxon>Desulfosarcina</taxon>
    </lineage>
</organism>
<protein>
    <submittedName>
        <fullName evidence="1">Uncharacterized protein</fullName>
    </submittedName>
</protein>
<evidence type="ECO:0000313" key="1">
    <source>
        <dbReference type="EMBL" id="BBO92735.1"/>
    </source>
</evidence>
<reference evidence="1 2" key="1">
    <citation type="submission" date="2019-11" db="EMBL/GenBank/DDBJ databases">
        <title>Comparative genomics of hydrocarbon-degrading Desulfosarcina strains.</title>
        <authorList>
            <person name="Watanabe M."/>
            <person name="Kojima H."/>
            <person name="Fukui M."/>
        </authorList>
    </citation>
    <scope>NUCLEOTIDE SEQUENCE [LARGE SCALE GENOMIC DNA]</scope>
    <source>
        <strain evidence="2">oXyS1</strain>
    </source>
</reference>